<keyword evidence="2" id="KW-1185">Reference proteome</keyword>
<dbReference type="AlphaFoldDB" id="A0A5N8VG27"/>
<dbReference type="InterPro" id="IPR046172">
    <property type="entry name" value="DUF6174"/>
</dbReference>
<comment type="caution">
    <text evidence="1">The sequence shown here is derived from an EMBL/GenBank/DDBJ whole genome shotgun (WGS) entry which is preliminary data.</text>
</comment>
<gene>
    <name evidence="1" type="ORF">FNH09_17135</name>
</gene>
<protein>
    <submittedName>
        <fullName evidence="1">Uncharacterized protein</fullName>
    </submittedName>
</protein>
<organism evidence="1 2">
    <name type="scientific">Streptomyces adustus</name>
    <dbReference type="NCBI Taxonomy" id="1609272"/>
    <lineage>
        <taxon>Bacteria</taxon>
        <taxon>Bacillati</taxon>
        <taxon>Actinomycetota</taxon>
        <taxon>Actinomycetes</taxon>
        <taxon>Kitasatosporales</taxon>
        <taxon>Streptomycetaceae</taxon>
        <taxon>Streptomyces</taxon>
    </lineage>
</organism>
<reference evidence="1 2" key="1">
    <citation type="submission" date="2019-07" db="EMBL/GenBank/DDBJ databases">
        <title>New species of Amycolatopsis and Streptomyces.</title>
        <authorList>
            <person name="Duangmal K."/>
            <person name="Teo W.F.A."/>
            <person name="Lipun K."/>
        </authorList>
    </citation>
    <scope>NUCLEOTIDE SEQUENCE [LARGE SCALE GENOMIC DNA]</scope>
    <source>
        <strain evidence="1 2">NBRC 109810</strain>
    </source>
</reference>
<dbReference type="Pfam" id="PF19671">
    <property type="entry name" value="DUF6174"/>
    <property type="match status" value="1"/>
</dbReference>
<evidence type="ECO:0000313" key="2">
    <source>
        <dbReference type="Proteomes" id="UP000325849"/>
    </source>
</evidence>
<evidence type="ECO:0000313" key="1">
    <source>
        <dbReference type="EMBL" id="MPY32925.1"/>
    </source>
</evidence>
<name>A0A5N8VG27_9ACTN</name>
<dbReference type="Proteomes" id="UP000325849">
    <property type="component" value="Unassembled WGS sequence"/>
</dbReference>
<sequence>MNVSQPPRVTVVTDPKGVTMTAGRSRARRLSTAGLLAALVCATSACTSSPSVESAATDEPQSAWAEPASYSYTLTSSTQVLAGTFRVDVYNGKVAKVTGLDEDSRRQVRDLPGEIQTIGKLLKTLQQAHSENAATAEAEYAADGHPVRISLDWDKNAIDDEALYTISSYEPMPG</sequence>
<accession>A0A5N8VG27</accession>
<proteinExistence type="predicted"/>
<dbReference type="OrthoDB" id="3296785at2"/>
<dbReference type="EMBL" id="VJZD01000059">
    <property type="protein sequence ID" value="MPY32925.1"/>
    <property type="molecule type" value="Genomic_DNA"/>
</dbReference>